<dbReference type="Gene3D" id="2.60.40.10">
    <property type="entry name" value="Immunoglobulins"/>
    <property type="match status" value="1"/>
</dbReference>
<feature type="chain" id="PRO_5042120210" evidence="4">
    <location>
        <begin position="21"/>
        <end position="2519"/>
    </location>
</feature>
<proteinExistence type="inferred from homology"/>
<evidence type="ECO:0000256" key="1">
    <source>
        <dbReference type="ARBA" id="ARBA00005964"/>
    </source>
</evidence>
<keyword evidence="3" id="KW-0326">Glycosidase</keyword>
<dbReference type="Pfam" id="PF00933">
    <property type="entry name" value="Glyco_hydro_3"/>
    <property type="match status" value="1"/>
</dbReference>
<gene>
    <name evidence="6" type="ORF">P3T76_010584</name>
</gene>
<dbReference type="InterPro" id="IPR001764">
    <property type="entry name" value="Glyco_hydro_3_N"/>
</dbReference>
<dbReference type="InterPro" id="IPR036962">
    <property type="entry name" value="Glyco_hydro_3_N_sf"/>
</dbReference>
<dbReference type="Proteomes" id="UP001259832">
    <property type="component" value="Unassembled WGS sequence"/>
</dbReference>
<evidence type="ECO:0000259" key="5">
    <source>
        <dbReference type="SMART" id="SM01217"/>
    </source>
</evidence>
<evidence type="ECO:0000313" key="7">
    <source>
        <dbReference type="Proteomes" id="UP001259832"/>
    </source>
</evidence>
<reference evidence="6" key="1">
    <citation type="submission" date="2023-08" db="EMBL/GenBank/DDBJ databases">
        <title>Reference Genome Resource for the Citrus Pathogen Phytophthora citrophthora.</title>
        <authorList>
            <person name="Moller H."/>
            <person name="Coetzee B."/>
            <person name="Rose L.J."/>
            <person name="Van Niekerk J.M."/>
        </authorList>
    </citation>
    <scope>NUCLEOTIDE SEQUENCE</scope>
    <source>
        <strain evidence="6">STE-U-9442</strain>
    </source>
</reference>
<dbReference type="InterPro" id="IPR036881">
    <property type="entry name" value="Glyco_hydro_3_C_sf"/>
</dbReference>
<dbReference type="SUPFAM" id="SSF52279">
    <property type="entry name" value="Beta-D-glucan exohydrolase, C-terminal domain"/>
    <property type="match status" value="1"/>
</dbReference>
<keyword evidence="4" id="KW-0732">Signal</keyword>
<dbReference type="PROSITE" id="PS00122">
    <property type="entry name" value="CARBOXYLESTERASE_B_1"/>
    <property type="match status" value="3"/>
</dbReference>
<comment type="similarity">
    <text evidence="1">Belongs to the type-B carboxylesterase/lipase family.</text>
</comment>
<sequence length="2519" mass="271971">MRPLAFILAIGSFLSALASAADVPTVAIKNGSYYGVYQETYDQDLFLGMPYAQPPVGDLRFRNPESLNTTWTEPKNATEYSPECYGYGSDQWVLGNVISEDCLTVNVVRPTGVSKGAALPVAVWIHGGGFTEGGSRDPRYNQSYIIKEATDAGMPFVGVSINYRLQAWGFLWGSAVKAAGVSNLGLKDQHLALHWVQENIAAFGGDPNQVTIWGESAGAMSVGYQLLAYDGRDDGLYHAAIMESGAPAKVPSTYMNTTEWDVYYSNITAAANCSSAADTLDCLRQVPAETLSSIFNSSVASSASYRPIVDGDFLTDVGPALLTEGKFVHVPILHGVNNDEGSAFGAGGATVNTTEEFVSFLIDTMGEIEETAAVLKEVYPDIPEIGIPGTLHGRPAVDSGYGTMYKRAAAYGGDVIMHAPRRYLSEIWAANDVPSYSYIFNVLTAGNNEYIGSTHFVEVAFVFYNLLGDGYNNSVATDPFLEKPESYKQLARVMTRMWASFIVHKNPNENGLTALEWPEYTSESAQNIVFDANVTELAYIAPDTYRAEGIAYLTTLCTQLVSAGDPLATVSWRTGNDKVDAIIEALSAEEKVSLVHGAVDSDGNQQQAGYSVPITSQGIPAIRLADGEAGINIVQNATGPPTQLNVAATWSLNAAYQHGVITGKEAKLFNMAVALSPRVNILRDPVEGNFWQSYSEDPYLNARLGIQGVKGLQDQGSMANAKQIGPSSTGASAGDTNSIVDLQTLQELYWVAPGTLLQEGNAATLMCSYAQINGIPACQYEPLFNTMRDDYNSSAIVMSDWGATHSTAESLIAGMDLEMPTGSYYDALYEYIYVSQNLSESYLNRAVGHILAKYDEFGLLGTTTEGSSPLPSDVVADHAKISYDIAVKSGVLLKNDNSTLPIKSGTSIAVIGPNGVQYTHGTNFAERAYGIPERQVSTLEALKSHLGEDVANAVGVDQEGTIIPSTHLRNLKGNPGLSRNDSLGGSSEDDIVYFTGTSALPKNASYTWQGEVYAETDGYYTFSFARAIPKWENHSNPDYGAIFAIGTFSLNGSEVGEGYRLYGDGGVKPWSNSIATRDNWDNIKSYVYLKEGWHDLEANIVGLLDEPTSVRLTWVTPAQRAANIQIAVDVAKEVETPIVFAFANSPAQTGLTLDDGLDELVTKVAAANPNTVVVLNNAEPVLMPWLDNVAAVLEMLYPNQEGGLATADLLLGNNVPQGRLPVTYPASLDSSMTRNPDYPERVATESGNATFSEGLNNGYRWYTYTNTSVLFPFGYGLSYTSFEYSNPNFAASSSAQQQSNSGLNYEVSCSPDDTDSVFSVSFTVTNTGSVKGVEVPQVYIGPPTDAVTAYPGVKFAASTLVGFANVELEAGASTTVTIGVREKQLSFYNVNSTSWEVAKGERPLYISKNAEAAVPLSTSLTAVAILFASASAADSPTVTVKNGSYYGVHQETYNQDLFLGMPYAQPPVGDLRFRIPQSLNSTWSDARNATEYSPECYGYGSDQWVLGNVISEDCLTINVVRPSGISSDAKLPVGFWIHGGGLVQGGNRDPRYNFSNIIDQATKAGKPFIGVSINYRLHGFGFLYGSAIKEAGATNLGFRDQRLALHWVQENIGAFGGDPEKVTIWGESAGGWSVGYQLLAYGGRDDGLFRGAIMQSGAPASSSYTNASDWDIYFNNITAAANCGSSADKLECLRQVPIDTLSSIFNSSVTASASFRPVIDGDYLQDTGANLLRDGKFVHVPILHGANHDEGSAFGTYGINSTDEFLEYLVTMGNTAEEAEALAAVYPDIPEIGIPGTLHGRPPADSPAGSQFKRVCAYAGDAYMHAPRRYTAEAWAANNVTSYSYVFNVLVNGLSQYVGATHFQEIAFVFYNLEGNGYKNAVSVNPFLNQPETFAQLALVITRMWSSFIVDQTPNTNGVTALKWPEYTVDEPQNIVFDVNVTELAYIEPDIYRAEGIAYLHKMSAFKFSIAIGSLLAAAAAGAATDPPTVIVKNGSYYGVHQKTYNQDLFLGMPYAQPPVGDLRFRIPQSLNSTWSDARNATEYSPECYGYGSDQWVLGNVISEDCLTINVVRPSGVSEGANLPVGVWIHGGGFSQGGSRDPRYNLSYIVNEAAEAGMPFIGVSFNYRLQAFGFLYGSAVQDAGATNLGFRDQRLALHWVQENIATFGGDTRKVTIWGESAGGRGVSYQLIAYGGRDDGLFRSAIMQSGSPVKYIPTPYTNASAWDVYYNNITAATNCSLAVDTLDCLRQVPVETLSDILNSSVASAAPWGPVIDGDYIQDTGPALLSAGKFVHVPILLGTNNDEGTAFGKTGVDTSEEFFEYLTGRGYSQNEANVLLELYPDIPEIGIPGTLHGRPGDDTPYGNMYKRVSAYAGDSTMHAPRRFMSEVWASNNVTSYSYLFNVLTAGVSQYIGSTHFVEVAFVFYNLLGDGYNNSVATDPFLDKPESYKQLARLVTRMWTSFIVNQTPNQSGVTTLEWPEYALDDPQNIVFNANVTETAYIEPDTFRAEAIAHMINNP</sequence>
<dbReference type="Pfam" id="PF00135">
    <property type="entry name" value="COesterase"/>
    <property type="match status" value="3"/>
</dbReference>
<dbReference type="InterPro" id="IPR019819">
    <property type="entry name" value="Carboxylesterase_B_CS"/>
</dbReference>
<dbReference type="InterPro" id="IPR013783">
    <property type="entry name" value="Ig-like_fold"/>
</dbReference>
<organism evidence="6 7">
    <name type="scientific">Phytophthora citrophthora</name>
    <dbReference type="NCBI Taxonomy" id="4793"/>
    <lineage>
        <taxon>Eukaryota</taxon>
        <taxon>Sar</taxon>
        <taxon>Stramenopiles</taxon>
        <taxon>Oomycota</taxon>
        <taxon>Peronosporomycetes</taxon>
        <taxon>Peronosporales</taxon>
        <taxon>Peronosporaceae</taxon>
        <taxon>Phytophthora</taxon>
    </lineage>
</organism>
<name>A0AAD9GBM5_9STRA</name>
<dbReference type="PROSITE" id="PS00941">
    <property type="entry name" value="CARBOXYLESTERASE_B_2"/>
    <property type="match status" value="3"/>
</dbReference>
<dbReference type="InterPro" id="IPR029058">
    <property type="entry name" value="AB_hydrolase_fold"/>
</dbReference>
<dbReference type="GO" id="GO:0004553">
    <property type="term" value="F:hydrolase activity, hydrolyzing O-glycosyl compounds"/>
    <property type="evidence" value="ECO:0007669"/>
    <property type="project" value="InterPro"/>
</dbReference>
<dbReference type="InterPro" id="IPR002772">
    <property type="entry name" value="Glyco_hydro_3_C"/>
</dbReference>
<keyword evidence="2" id="KW-0378">Hydrolase</keyword>
<dbReference type="Gene3D" id="3.40.50.1700">
    <property type="entry name" value="Glycoside hydrolase family 3 C-terminal domain"/>
    <property type="match status" value="1"/>
</dbReference>
<dbReference type="PRINTS" id="PR00133">
    <property type="entry name" value="GLHYDRLASE3"/>
</dbReference>
<dbReference type="PANTHER" id="PTHR43918">
    <property type="entry name" value="ACETYLCHOLINESTERASE"/>
    <property type="match status" value="1"/>
</dbReference>
<dbReference type="InterPro" id="IPR017853">
    <property type="entry name" value="GH"/>
</dbReference>
<dbReference type="EMBL" id="JASMQC010000023">
    <property type="protein sequence ID" value="KAK1935359.1"/>
    <property type="molecule type" value="Genomic_DNA"/>
</dbReference>
<dbReference type="GO" id="GO:0005975">
    <property type="term" value="P:carbohydrate metabolic process"/>
    <property type="evidence" value="ECO:0007669"/>
    <property type="project" value="InterPro"/>
</dbReference>
<dbReference type="Gene3D" id="3.20.20.300">
    <property type="entry name" value="Glycoside hydrolase, family 3, N-terminal domain"/>
    <property type="match status" value="1"/>
</dbReference>
<dbReference type="Gene3D" id="2.60.120.380">
    <property type="match status" value="1"/>
</dbReference>
<dbReference type="Gene3D" id="3.40.50.1820">
    <property type="entry name" value="alpha/beta hydrolase"/>
    <property type="match status" value="3"/>
</dbReference>
<protein>
    <submittedName>
        <fullName evidence="6">Lipase 1</fullName>
    </submittedName>
</protein>
<dbReference type="Pfam" id="PF01915">
    <property type="entry name" value="Glyco_hydro_3_C"/>
    <property type="match status" value="1"/>
</dbReference>
<dbReference type="GO" id="GO:0052689">
    <property type="term" value="F:carboxylic ester hydrolase activity"/>
    <property type="evidence" value="ECO:0007669"/>
    <property type="project" value="TreeGrafter"/>
</dbReference>
<dbReference type="SUPFAM" id="SSF53474">
    <property type="entry name" value="alpha/beta-Hydrolases"/>
    <property type="match status" value="3"/>
</dbReference>
<keyword evidence="7" id="KW-1185">Reference proteome</keyword>
<dbReference type="SMART" id="SM01217">
    <property type="entry name" value="Fn3_like"/>
    <property type="match status" value="1"/>
</dbReference>
<evidence type="ECO:0000256" key="4">
    <source>
        <dbReference type="SAM" id="SignalP"/>
    </source>
</evidence>
<feature type="signal peptide" evidence="4">
    <location>
        <begin position="1"/>
        <end position="20"/>
    </location>
</feature>
<dbReference type="InterPro" id="IPR019826">
    <property type="entry name" value="Carboxylesterase_B_AS"/>
</dbReference>
<comment type="caution">
    <text evidence="6">The sequence shown here is derived from an EMBL/GenBank/DDBJ whole genome shotgun (WGS) entry which is preliminary data.</text>
</comment>
<dbReference type="PANTHER" id="PTHR43918:SF4">
    <property type="entry name" value="CARBOXYLIC ESTER HYDROLASE"/>
    <property type="match status" value="1"/>
</dbReference>
<accession>A0AAD9GBM5</accession>
<dbReference type="InterPro" id="IPR002018">
    <property type="entry name" value="CarbesteraseB"/>
</dbReference>
<dbReference type="InterPro" id="IPR026891">
    <property type="entry name" value="Fn3-like"/>
</dbReference>
<evidence type="ECO:0000256" key="3">
    <source>
        <dbReference type="ARBA" id="ARBA00023295"/>
    </source>
</evidence>
<evidence type="ECO:0000313" key="6">
    <source>
        <dbReference type="EMBL" id="KAK1935359.1"/>
    </source>
</evidence>
<evidence type="ECO:0000256" key="2">
    <source>
        <dbReference type="ARBA" id="ARBA00022801"/>
    </source>
</evidence>
<dbReference type="Pfam" id="PF14310">
    <property type="entry name" value="Fn3-like"/>
    <property type="match status" value="1"/>
</dbReference>
<feature type="domain" description="Fibronectin type III-like" evidence="5">
    <location>
        <begin position="1334"/>
        <end position="1410"/>
    </location>
</feature>
<dbReference type="SUPFAM" id="SSF51445">
    <property type="entry name" value="(Trans)glycosidases"/>
    <property type="match status" value="1"/>
</dbReference>
<dbReference type="InterPro" id="IPR050654">
    <property type="entry name" value="AChE-related_enzymes"/>
</dbReference>